<dbReference type="AlphaFoldDB" id="A0A3S4YXN6"/>
<dbReference type="EC" id="1.1.1.69" evidence="4"/>
<name>A0A3S4YXN6_9ACTO</name>
<dbReference type="SUPFAM" id="SSF51735">
    <property type="entry name" value="NAD(P)-binding Rossmann-fold domains"/>
    <property type="match status" value="1"/>
</dbReference>
<dbReference type="PANTHER" id="PTHR44196">
    <property type="entry name" value="DEHYDROGENASE/REDUCTASE SDR FAMILY MEMBER 7B"/>
    <property type="match status" value="1"/>
</dbReference>
<dbReference type="InterPro" id="IPR036291">
    <property type="entry name" value="NAD(P)-bd_dom_sf"/>
</dbReference>
<dbReference type="Pfam" id="PF00106">
    <property type="entry name" value="adh_short"/>
    <property type="match status" value="1"/>
</dbReference>
<organism evidence="4 5">
    <name type="scientific">Trueperella bialowiezensis</name>
    <dbReference type="NCBI Taxonomy" id="312285"/>
    <lineage>
        <taxon>Bacteria</taxon>
        <taxon>Bacillati</taxon>
        <taxon>Actinomycetota</taxon>
        <taxon>Actinomycetes</taxon>
        <taxon>Actinomycetales</taxon>
        <taxon>Actinomycetaceae</taxon>
        <taxon>Trueperella</taxon>
    </lineage>
</organism>
<gene>
    <name evidence="4" type="primary">gno</name>
    <name evidence="4" type="ORF">NCTC13354_00802</name>
</gene>
<evidence type="ECO:0000256" key="3">
    <source>
        <dbReference type="RuleBase" id="RU000363"/>
    </source>
</evidence>
<dbReference type="PIRSF" id="PIRSF000126">
    <property type="entry name" value="11-beta-HSD1"/>
    <property type="match status" value="1"/>
</dbReference>
<evidence type="ECO:0000313" key="4">
    <source>
        <dbReference type="EMBL" id="VEI13100.1"/>
    </source>
</evidence>
<dbReference type="CDD" id="cd05233">
    <property type="entry name" value="SDR_c"/>
    <property type="match status" value="1"/>
</dbReference>
<keyword evidence="5" id="KW-1185">Reference proteome</keyword>
<keyword evidence="2 4" id="KW-0560">Oxidoreductase</keyword>
<comment type="similarity">
    <text evidence="1 3">Belongs to the short-chain dehydrogenases/reductases (SDR) family.</text>
</comment>
<dbReference type="Proteomes" id="UP000269542">
    <property type="component" value="Chromosome"/>
</dbReference>
<dbReference type="EMBL" id="LR134476">
    <property type="protein sequence ID" value="VEI13100.1"/>
    <property type="molecule type" value="Genomic_DNA"/>
</dbReference>
<dbReference type="GO" id="GO:0008874">
    <property type="term" value="F:gluconate 5-dehydrogenase activity"/>
    <property type="evidence" value="ECO:0007669"/>
    <property type="project" value="UniProtKB-EC"/>
</dbReference>
<dbReference type="InterPro" id="IPR002347">
    <property type="entry name" value="SDR_fam"/>
</dbReference>
<dbReference type="PRINTS" id="PR00080">
    <property type="entry name" value="SDRFAMILY"/>
</dbReference>
<dbReference type="PANTHER" id="PTHR44196:SF2">
    <property type="entry name" value="SHORT-CHAIN DEHYDROGENASE-RELATED"/>
    <property type="match status" value="1"/>
</dbReference>
<reference evidence="4 5" key="1">
    <citation type="submission" date="2018-12" db="EMBL/GenBank/DDBJ databases">
        <authorList>
            <consortium name="Pathogen Informatics"/>
        </authorList>
    </citation>
    <scope>NUCLEOTIDE SEQUENCE [LARGE SCALE GENOMIC DNA]</scope>
    <source>
        <strain evidence="4 5">NCTC13354</strain>
    </source>
</reference>
<dbReference type="GO" id="GO:0016020">
    <property type="term" value="C:membrane"/>
    <property type="evidence" value="ECO:0007669"/>
    <property type="project" value="TreeGrafter"/>
</dbReference>
<evidence type="ECO:0000313" key="5">
    <source>
        <dbReference type="Proteomes" id="UP000269542"/>
    </source>
</evidence>
<dbReference type="PRINTS" id="PR00081">
    <property type="entry name" value="GDHRDH"/>
</dbReference>
<evidence type="ECO:0000256" key="2">
    <source>
        <dbReference type="ARBA" id="ARBA00023002"/>
    </source>
</evidence>
<proteinExistence type="inferred from homology"/>
<dbReference type="KEGG" id="tbw:NCTC13354_00802"/>
<protein>
    <submittedName>
        <fullName evidence="4">Gluconate 5-dehydrogenase</fullName>
        <ecNumber evidence="4">1.1.1.69</ecNumber>
    </submittedName>
</protein>
<dbReference type="Gene3D" id="3.40.50.720">
    <property type="entry name" value="NAD(P)-binding Rossmann-like Domain"/>
    <property type="match status" value="1"/>
</dbReference>
<accession>A0A3S4YXN6</accession>
<evidence type="ECO:0000256" key="1">
    <source>
        <dbReference type="ARBA" id="ARBA00006484"/>
    </source>
</evidence>
<sequence length="267" mass="28159">MNVGTMADHPSPLHGRALITGGSSGLGLTFARQLADRGLDLVLVARNEQRLEEVATDLRARGVDVEVLAADLGDDDGVRSVAQRLGSQESPINVFVNNAGAGLYTRMATADPTALLEGTQLMARAPMVLGGAAAAAMKERGAGVIINTSSMAGAAPMGAYSAIKAFVRVWSDSLAIEVGKFGVHVVTFIPGWVRTEFHQRSGVSTSSIPNWLWLDAERVVAECLSDVDAGKTTSTPSKRFKVIGFLAKHAPASLVKVVVKKLNKGRR</sequence>